<evidence type="ECO:0000313" key="1">
    <source>
        <dbReference type="EMBL" id="GEM50114.1"/>
    </source>
</evidence>
<reference evidence="1 2" key="1">
    <citation type="submission" date="2019-07" db="EMBL/GenBank/DDBJ databases">
        <title>Whole genome shotgun sequence of Deinococcus cellulosilyticus NBRC 106333.</title>
        <authorList>
            <person name="Hosoyama A."/>
            <person name="Uohara A."/>
            <person name="Ohji S."/>
            <person name="Ichikawa N."/>
        </authorList>
    </citation>
    <scope>NUCLEOTIDE SEQUENCE [LARGE SCALE GENOMIC DNA]</scope>
    <source>
        <strain evidence="1 2">NBRC 106333</strain>
    </source>
</reference>
<dbReference type="Proteomes" id="UP000321306">
    <property type="component" value="Unassembled WGS sequence"/>
</dbReference>
<sequence>MKEVPKVIPVEKVPKGVSKEKVAVSALKNGFGHTSSVFRDLAGEIRFPTHGRTSSRVLTSRYTHERSDGE</sequence>
<dbReference type="AlphaFoldDB" id="A0A511NBE5"/>
<accession>A0A511NBE5</accession>
<protein>
    <submittedName>
        <fullName evidence="1">Uncharacterized protein</fullName>
    </submittedName>
</protein>
<name>A0A511NBE5_DEIC1</name>
<evidence type="ECO:0000313" key="2">
    <source>
        <dbReference type="Proteomes" id="UP000321306"/>
    </source>
</evidence>
<comment type="caution">
    <text evidence="1">The sequence shown here is derived from an EMBL/GenBank/DDBJ whole genome shotgun (WGS) entry which is preliminary data.</text>
</comment>
<gene>
    <name evidence="1" type="ORF">DC3_57490</name>
</gene>
<proteinExistence type="predicted"/>
<dbReference type="EMBL" id="BJXB01000059">
    <property type="protein sequence ID" value="GEM50114.1"/>
    <property type="molecule type" value="Genomic_DNA"/>
</dbReference>
<keyword evidence="2" id="KW-1185">Reference proteome</keyword>
<organism evidence="1 2">
    <name type="scientific">Deinococcus cellulosilyticus (strain DSM 18568 / NBRC 106333 / KACC 11606 / 5516J-15)</name>
    <dbReference type="NCBI Taxonomy" id="1223518"/>
    <lineage>
        <taxon>Bacteria</taxon>
        <taxon>Thermotogati</taxon>
        <taxon>Deinococcota</taxon>
        <taxon>Deinococci</taxon>
        <taxon>Deinococcales</taxon>
        <taxon>Deinococcaceae</taxon>
        <taxon>Deinococcus</taxon>
    </lineage>
</organism>